<comment type="caution">
    <text evidence="1">The sequence shown here is derived from an EMBL/GenBank/DDBJ whole genome shotgun (WGS) entry which is preliminary data.</text>
</comment>
<evidence type="ECO:0000313" key="1">
    <source>
        <dbReference type="EMBL" id="KAK7509846.1"/>
    </source>
</evidence>
<organism evidence="1 2">
    <name type="scientific">Phyllosticta citriasiana</name>
    <dbReference type="NCBI Taxonomy" id="595635"/>
    <lineage>
        <taxon>Eukaryota</taxon>
        <taxon>Fungi</taxon>
        <taxon>Dikarya</taxon>
        <taxon>Ascomycota</taxon>
        <taxon>Pezizomycotina</taxon>
        <taxon>Dothideomycetes</taxon>
        <taxon>Dothideomycetes incertae sedis</taxon>
        <taxon>Botryosphaeriales</taxon>
        <taxon>Phyllostictaceae</taxon>
        <taxon>Phyllosticta</taxon>
    </lineage>
</organism>
<accession>A0ABR1K8J2</accession>
<dbReference type="Proteomes" id="UP001363622">
    <property type="component" value="Unassembled WGS sequence"/>
</dbReference>
<dbReference type="EMBL" id="JBBPHU010000016">
    <property type="protein sequence ID" value="KAK7509846.1"/>
    <property type="molecule type" value="Genomic_DNA"/>
</dbReference>
<gene>
    <name evidence="1" type="ORF">IWZ03DRAFT_90059</name>
</gene>
<keyword evidence="2" id="KW-1185">Reference proteome</keyword>
<reference evidence="1 2" key="1">
    <citation type="submission" date="2024-04" db="EMBL/GenBank/DDBJ databases">
        <title>Phyllosticta paracitricarpa is synonymous to the EU quarantine fungus P. citricarpa based on phylogenomic analyses.</title>
        <authorList>
            <consortium name="Lawrence Berkeley National Laboratory"/>
            <person name="Van Ingen-Buijs V.A."/>
            <person name="Van Westerhoven A.C."/>
            <person name="Haridas S."/>
            <person name="Skiadas P."/>
            <person name="Martin F."/>
            <person name="Groenewald J.Z."/>
            <person name="Crous P.W."/>
            <person name="Seidl M.F."/>
        </authorList>
    </citation>
    <scope>NUCLEOTIDE SEQUENCE [LARGE SCALE GENOMIC DNA]</scope>
    <source>
        <strain evidence="1 2">CBS 123371</strain>
    </source>
</reference>
<proteinExistence type="predicted"/>
<sequence>MGHSWGMATARWLSEALLDKENLRSDSFLHRRQSLHHPKKFDGVVHEETRYFSKKKCSAPLGMGPKVFGSMERADPLGFAVFHSRFCLSGGCWTDAKDERTQWRHDTTLEDKMTRWKAGRSFLSLFSLQHVTLSSPFPQCLLCAVCVGSKRRQALGSWELEIATAVLGSSKEQKISKKREKRGSLQICDVGWKATEKFRDGRSATCTTGCRPCQGGSLLVFSLIINYGRLWRIKLDELRNGARRINGESFTCKGQ</sequence>
<evidence type="ECO:0000313" key="2">
    <source>
        <dbReference type="Proteomes" id="UP001363622"/>
    </source>
</evidence>
<protein>
    <submittedName>
        <fullName evidence="1">Uncharacterized protein</fullName>
    </submittedName>
</protein>
<name>A0ABR1K8J2_9PEZI</name>